<feature type="region of interest" description="Disordered" evidence="5">
    <location>
        <begin position="1315"/>
        <end position="1614"/>
    </location>
</feature>
<dbReference type="InterPro" id="IPR001007">
    <property type="entry name" value="VWF_dom"/>
</dbReference>
<feature type="compositionally biased region" description="Basic and acidic residues" evidence="5">
    <location>
        <begin position="1327"/>
        <end position="1337"/>
    </location>
</feature>
<feature type="region of interest" description="Disordered" evidence="5">
    <location>
        <begin position="1"/>
        <end position="47"/>
    </location>
</feature>
<feature type="compositionally biased region" description="Polar residues" evidence="5">
    <location>
        <begin position="1222"/>
        <end position="1242"/>
    </location>
</feature>
<dbReference type="PROSITE" id="PS01208">
    <property type="entry name" value="VWFC_1"/>
    <property type="match status" value="1"/>
</dbReference>
<dbReference type="Gene3D" id="6.20.200.20">
    <property type="match status" value="1"/>
</dbReference>
<feature type="domain" description="VWFD" evidence="7">
    <location>
        <begin position="881"/>
        <end position="1053"/>
    </location>
</feature>
<dbReference type="SUPFAM" id="SSF57603">
    <property type="entry name" value="FnI-like domain"/>
    <property type="match status" value="6"/>
</dbReference>
<dbReference type="Pfam" id="PF00093">
    <property type="entry name" value="VWC"/>
    <property type="match status" value="1"/>
</dbReference>
<evidence type="ECO:0000259" key="7">
    <source>
        <dbReference type="PROSITE" id="PS51233"/>
    </source>
</evidence>
<dbReference type="SMART" id="SM00214">
    <property type="entry name" value="VWC"/>
    <property type="match status" value="7"/>
</dbReference>
<evidence type="ECO:0000256" key="4">
    <source>
        <dbReference type="ARBA" id="ARBA00022737"/>
    </source>
</evidence>
<evidence type="ECO:0000256" key="5">
    <source>
        <dbReference type="SAM" id="MobiDB-lite"/>
    </source>
</evidence>
<feature type="non-terminal residue" evidence="8">
    <location>
        <position position="1"/>
    </location>
</feature>
<protein>
    <recommendedName>
        <fullName evidence="10">VWFC domain-containing protein</fullName>
    </recommendedName>
</protein>
<dbReference type="PROSITE" id="PS50184">
    <property type="entry name" value="VWFC_2"/>
    <property type="match status" value="3"/>
</dbReference>
<feature type="compositionally biased region" description="Basic and acidic residues" evidence="5">
    <location>
        <begin position="1392"/>
        <end position="1401"/>
    </location>
</feature>
<name>A0A643CHK8_BALPH</name>
<dbReference type="InterPro" id="IPR001846">
    <property type="entry name" value="VWF_type-D"/>
</dbReference>
<feature type="compositionally biased region" description="Polar residues" evidence="5">
    <location>
        <begin position="1603"/>
        <end position="1614"/>
    </location>
</feature>
<feature type="region of interest" description="Disordered" evidence="5">
    <location>
        <begin position="632"/>
        <end position="662"/>
    </location>
</feature>
<feature type="compositionally biased region" description="Basic and acidic residues" evidence="5">
    <location>
        <begin position="1408"/>
        <end position="1437"/>
    </location>
</feature>
<feature type="compositionally biased region" description="Basic and acidic residues" evidence="5">
    <location>
        <begin position="1471"/>
        <end position="1481"/>
    </location>
</feature>
<feature type="region of interest" description="Disordered" evidence="5">
    <location>
        <begin position="1268"/>
        <end position="1291"/>
    </location>
</feature>
<keyword evidence="2" id="KW-0964">Secreted</keyword>
<feature type="domain" description="VWFC" evidence="6">
    <location>
        <begin position="782"/>
        <end position="824"/>
    </location>
</feature>
<comment type="subcellular location">
    <subcellularLocation>
        <location evidence="1">Secreted</location>
    </subcellularLocation>
</comment>
<dbReference type="PANTHER" id="PTHR46698">
    <property type="entry name" value="CROSSVEINLESS 2"/>
    <property type="match status" value="1"/>
</dbReference>
<evidence type="ECO:0000313" key="9">
    <source>
        <dbReference type="Proteomes" id="UP000437017"/>
    </source>
</evidence>
<evidence type="ECO:0000259" key="6">
    <source>
        <dbReference type="PROSITE" id="PS50184"/>
    </source>
</evidence>
<dbReference type="Gene3D" id="2.10.70.10">
    <property type="entry name" value="Complement Module, domain 1"/>
    <property type="match status" value="4"/>
</dbReference>
<evidence type="ECO:0000313" key="8">
    <source>
        <dbReference type="EMBL" id="KAB0399703.1"/>
    </source>
</evidence>
<evidence type="ECO:0008006" key="10">
    <source>
        <dbReference type="Google" id="ProtNLM"/>
    </source>
</evidence>
<feature type="region of interest" description="Disordered" evidence="5">
    <location>
        <begin position="1212"/>
        <end position="1242"/>
    </location>
</feature>
<feature type="domain" description="VWFC" evidence="6">
    <location>
        <begin position="204"/>
        <end position="265"/>
    </location>
</feature>
<sequence length="1614" mass="170421">SCSPGGSPAPLSQVWGQDGAGPRGRVEVPVRKAGSRGRADRHQKPSLNKGWLTGLALAPGTGRGGAIPRKSLGLADIHGYQLQAPAHSSAPAGAPQKRWRPLEERLGRLEAEVTELREQVPLEANKDLQGRVRQLESCECHPASPQCWGLGRAWPEGARWEPDACTACVCQDGAAHCVPQPGLPHCHGPGNGPERLSDSTISSSGCSHNGQAYGNGETFATDACTTCRCLGSDACFPQEGAITCTQKPCPRGPCPEPGACCPHCEPGCEYEGQLYEEGANFLSSSNPCLQCSCLVSPPHLCPDPDLPGTPPPTLAQGCTEGGSHWEHGQEWTTPGDPCRICQCLRECASLCPYPARPLPGTCCPVCNGCFLNGREYRSGEPVGSGDPCSHCRCAAGSLGSAAQSVTVSGGLESPGGGVGTAPREALGLGVGWLLPPLAGTPPSPPPTLIGWAVITLLYPGACCPSCESCTYHGQVYANGQNFTDADSPCHACHCEVPPQACCCPAEPLLGPTPIALSPAPRMGPNASAGKAMPTANLGPAPGPPVPTRCLVPVARTTAMLRVPWSGCLYHGVTAAPGETLPDPLNPICSICTCQGREHQDGEEFEGPTGSCHKAGELLPSLQRVRRVGQGQTCRTQTQSSSLPTSDTGCLVHGEEHPEGSSWEPPDSPCSPCMCHEGVITCARVQCTVSMRVRSMSRGRASSLAQTPVKCAPVSCSLRELPAFAVTVGSVPAWWAVPPASSCPLGPSTAAPPVPHLPYCVLVFTEPLSPCTEHLRGSKLAPPDPCYTCQCQDLTWLCIHRACPEPSCPLLERHTPPGSCCPVCQGSCPILFCILRARARRETGGVASMGQGIALLSWQLAQRKVPASGSCGFRDTLDIPSTECVVEAEGRRVADGESWRDPSDACITCTCHRGRVECRLEECQALSCPHGWAKTLITAPSTAACCTSRAAAATCWPRTAVEGTLDVAVRLLQAGAVTVSRAKDPGKVLWDGQSQVEVRVPGSYQGQICGLCGNFNGFAQDDLRGPEGLLLSTEAAFGNSWQVPEGPGPGRPCSKGREVDPCRAAGYRARREANARCRALKSSPFSRCHAVVPPEPFFAACVYDLCACGPGSLADTCLCDALEAYASHCRQAGVTPAWRGPTLCVGDGRTCPSGLELPTVLLQMERGRRAQEQLLWDLELLTGAGLGLSWPPWAQFCGLRDQAWCAWSQCSKPRGRTDGGSERLTSGNSRLCPSPQAEDSLSQDRQLLEGGLAEDPSSALDLSEARFDADPRWESPGMPADGPTSGTLTAGVCSQENRSPWAGAASLGCSQELNLTTSSSFGEPGSSEFKELAQREDGELAGPMPQRPHQPPSRSLQEKKLAQGAPGPSGLPSQGLPEPQDPLEGLGWSLGQERAELKKLLRTEIPQSQREEAPQDQRGKALQGEDKEVPQSKREKTNEGQSGEAPQALREEVSEGQRWETFEGQRPSKVSEGQRCENKEAPRGQSGSRLKCRRKEALREQSEDSPQGPEVKMLQSKERRGRVSQAWEVARGEAPTPPREEGGSLGIPGGFCRSLGEQTPQPGGREGPDPRGRTTQLRQVKTGGPRGESAAARPYALVVPGSGSAPQLSQGTRAC</sequence>
<feature type="compositionally biased region" description="Polar residues" evidence="5">
    <location>
        <begin position="632"/>
        <end position="647"/>
    </location>
</feature>
<organism evidence="8 9">
    <name type="scientific">Balaenoptera physalus</name>
    <name type="common">Fin whale</name>
    <name type="synonym">Balaena physalus</name>
    <dbReference type="NCBI Taxonomy" id="9770"/>
    <lineage>
        <taxon>Eukaryota</taxon>
        <taxon>Metazoa</taxon>
        <taxon>Chordata</taxon>
        <taxon>Craniata</taxon>
        <taxon>Vertebrata</taxon>
        <taxon>Euteleostomi</taxon>
        <taxon>Mammalia</taxon>
        <taxon>Eutheria</taxon>
        <taxon>Laurasiatheria</taxon>
        <taxon>Artiodactyla</taxon>
        <taxon>Whippomorpha</taxon>
        <taxon>Cetacea</taxon>
        <taxon>Mysticeti</taxon>
        <taxon>Balaenopteridae</taxon>
        <taxon>Balaenoptera</taxon>
    </lineage>
</organism>
<dbReference type="Proteomes" id="UP000437017">
    <property type="component" value="Unassembled WGS sequence"/>
</dbReference>
<comment type="caution">
    <text evidence="8">The sequence shown here is derived from an EMBL/GenBank/DDBJ whole genome shotgun (WGS) entry which is preliminary data.</text>
</comment>
<dbReference type="GO" id="GO:0005576">
    <property type="term" value="C:extracellular region"/>
    <property type="evidence" value="ECO:0007669"/>
    <property type="project" value="UniProtKB-SubCell"/>
</dbReference>
<accession>A0A643CHK8</accession>
<keyword evidence="9" id="KW-1185">Reference proteome</keyword>
<feature type="domain" description="VWFC" evidence="6">
    <location>
        <begin position="881"/>
        <end position="955"/>
    </location>
</feature>
<feature type="compositionally biased region" description="Low complexity" evidence="5">
    <location>
        <begin position="1361"/>
        <end position="1376"/>
    </location>
</feature>
<evidence type="ECO:0000256" key="2">
    <source>
        <dbReference type="ARBA" id="ARBA00022525"/>
    </source>
</evidence>
<dbReference type="Pfam" id="PF08742">
    <property type="entry name" value="C8"/>
    <property type="match status" value="1"/>
</dbReference>
<keyword evidence="3" id="KW-0732">Signal</keyword>
<feature type="compositionally biased region" description="Basic and acidic residues" evidence="5">
    <location>
        <begin position="1448"/>
        <end position="1462"/>
    </location>
</feature>
<dbReference type="PANTHER" id="PTHR46698:SF2">
    <property type="entry name" value="KIELIN_CHORDIN-LIKE PROTEIN"/>
    <property type="match status" value="1"/>
</dbReference>
<dbReference type="Pfam" id="PF00094">
    <property type="entry name" value="VWD"/>
    <property type="match status" value="1"/>
</dbReference>
<proteinExistence type="predicted"/>
<dbReference type="InterPro" id="IPR052424">
    <property type="entry name" value="Kielin_Chordin-BMP_Reg"/>
</dbReference>
<reference evidence="8 9" key="1">
    <citation type="journal article" date="2019" name="PLoS ONE">
        <title>Genomic analyses reveal an absence of contemporary introgressive admixture between fin whales and blue whales, despite known hybrids.</title>
        <authorList>
            <person name="Westbury M.V."/>
            <person name="Petersen B."/>
            <person name="Lorenzen E.D."/>
        </authorList>
    </citation>
    <scope>NUCLEOTIDE SEQUENCE [LARGE SCALE GENOMIC DNA]</scope>
    <source>
        <strain evidence="8">FinWhale-01</strain>
    </source>
</reference>
<dbReference type="SMART" id="SM00832">
    <property type="entry name" value="C8"/>
    <property type="match status" value="1"/>
</dbReference>
<dbReference type="InterPro" id="IPR014853">
    <property type="entry name" value="VWF/SSPO/ZAN-like_Cys-rich_dom"/>
</dbReference>
<dbReference type="EMBL" id="SGJD01001482">
    <property type="protein sequence ID" value="KAB0399703.1"/>
    <property type="molecule type" value="Genomic_DNA"/>
</dbReference>
<evidence type="ECO:0000256" key="1">
    <source>
        <dbReference type="ARBA" id="ARBA00004613"/>
    </source>
</evidence>
<dbReference type="OrthoDB" id="6132182at2759"/>
<gene>
    <name evidence="8" type="ORF">E2I00_009032</name>
</gene>
<keyword evidence="4" id="KW-0677">Repeat</keyword>
<evidence type="ECO:0000256" key="3">
    <source>
        <dbReference type="ARBA" id="ARBA00022729"/>
    </source>
</evidence>
<dbReference type="GO" id="GO:0030513">
    <property type="term" value="P:positive regulation of BMP signaling pathway"/>
    <property type="evidence" value="ECO:0007669"/>
    <property type="project" value="TreeGrafter"/>
</dbReference>
<feature type="compositionally biased region" description="Low complexity" evidence="5">
    <location>
        <begin position="1315"/>
        <end position="1326"/>
    </location>
</feature>
<dbReference type="PROSITE" id="PS51233">
    <property type="entry name" value="VWFD"/>
    <property type="match status" value="1"/>
</dbReference>